<keyword evidence="7" id="KW-0406">Ion transport</keyword>
<organism evidence="16 17">
    <name type="scientific">Ventosimonas gracilis</name>
    <dbReference type="NCBI Taxonomy" id="1680762"/>
    <lineage>
        <taxon>Bacteria</taxon>
        <taxon>Pseudomonadati</taxon>
        <taxon>Pseudomonadota</taxon>
        <taxon>Gammaproteobacteria</taxon>
        <taxon>Pseudomonadales</taxon>
        <taxon>Ventosimonadaceae</taxon>
        <taxon>Ventosimonas</taxon>
    </lineage>
</organism>
<evidence type="ECO:0000256" key="13">
    <source>
        <dbReference type="RuleBase" id="RU003357"/>
    </source>
</evidence>
<comment type="similarity">
    <text evidence="2 12 13">Belongs to the TonB-dependent receptor family.</text>
</comment>
<feature type="domain" description="TonB-dependent receptor-like beta-barrel" evidence="14">
    <location>
        <begin position="248"/>
        <end position="741"/>
    </location>
</feature>
<evidence type="ECO:0000313" key="16">
    <source>
        <dbReference type="EMBL" id="KXU39265.1"/>
    </source>
</evidence>
<dbReference type="SUPFAM" id="SSF56935">
    <property type="entry name" value="Porins"/>
    <property type="match status" value="1"/>
</dbReference>
<keyword evidence="17" id="KW-1185">Reference proteome</keyword>
<keyword evidence="5 12" id="KW-0812">Transmembrane</keyword>
<keyword evidence="4 12" id="KW-1134">Transmembrane beta strand</keyword>
<name>A0A139SXE7_9GAMM</name>
<feature type="domain" description="TonB-dependent receptor plug" evidence="15">
    <location>
        <begin position="69"/>
        <end position="172"/>
    </location>
</feature>
<protein>
    <recommendedName>
        <fullName evidence="18">TonB-dependent receptor</fullName>
    </recommendedName>
</protein>
<dbReference type="GO" id="GO:0009279">
    <property type="term" value="C:cell outer membrane"/>
    <property type="evidence" value="ECO:0007669"/>
    <property type="project" value="UniProtKB-SubCell"/>
</dbReference>
<keyword evidence="8 13" id="KW-0798">TonB box</keyword>
<dbReference type="NCBIfam" id="TIGR01783">
    <property type="entry name" value="TonB-siderophor"/>
    <property type="match status" value="1"/>
</dbReference>
<dbReference type="InterPro" id="IPR037066">
    <property type="entry name" value="Plug_dom_sf"/>
</dbReference>
<dbReference type="GO" id="GO:0015344">
    <property type="term" value="F:siderophore uptake transmembrane transporter activity"/>
    <property type="evidence" value="ECO:0007669"/>
    <property type="project" value="TreeGrafter"/>
</dbReference>
<dbReference type="InterPro" id="IPR010105">
    <property type="entry name" value="TonB_sidphr_rcpt"/>
</dbReference>
<evidence type="ECO:0000259" key="15">
    <source>
        <dbReference type="Pfam" id="PF07715"/>
    </source>
</evidence>
<dbReference type="PANTHER" id="PTHR32552:SF83">
    <property type="entry name" value="BLR3904 PROTEIN"/>
    <property type="match status" value="1"/>
</dbReference>
<evidence type="ECO:0000256" key="10">
    <source>
        <dbReference type="ARBA" id="ARBA00023170"/>
    </source>
</evidence>
<dbReference type="Proteomes" id="UP000072660">
    <property type="component" value="Unassembled WGS sequence"/>
</dbReference>
<dbReference type="Gene3D" id="2.170.130.10">
    <property type="entry name" value="TonB-dependent receptor, plug domain"/>
    <property type="match status" value="1"/>
</dbReference>
<evidence type="ECO:0000256" key="9">
    <source>
        <dbReference type="ARBA" id="ARBA00023136"/>
    </source>
</evidence>
<evidence type="ECO:0000256" key="12">
    <source>
        <dbReference type="PROSITE-ProRule" id="PRU01360"/>
    </source>
</evidence>
<dbReference type="FunFam" id="2.170.130.10:FF:000001">
    <property type="entry name" value="Catecholate siderophore TonB-dependent receptor"/>
    <property type="match status" value="1"/>
</dbReference>
<comment type="subcellular location">
    <subcellularLocation>
        <location evidence="1 12">Cell outer membrane</location>
        <topology evidence="1 12">Multi-pass membrane protein</topology>
    </subcellularLocation>
</comment>
<dbReference type="PANTHER" id="PTHR32552">
    <property type="entry name" value="FERRICHROME IRON RECEPTOR-RELATED"/>
    <property type="match status" value="1"/>
</dbReference>
<keyword evidence="10" id="KW-0675">Receptor</keyword>
<dbReference type="GO" id="GO:0015891">
    <property type="term" value="P:siderophore transport"/>
    <property type="evidence" value="ECO:0007669"/>
    <property type="project" value="InterPro"/>
</dbReference>
<comment type="caution">
    <text evidence="16">The sequence shown here is derived from an EMBL/GenBank/DDBJ whole genome shotgun (WGS) entry which is preliminary data.</text>
</comment>
<dbReference type="Gene3D" id="2.40.170.20">
    <property type="entry name" value="TonB-dependent receptor, beta-barrel domain"/>
    <property type="match status" value="1"/>
</dbReference>
<dbReference type="InterPro" id="IPR036942">
    <property type="entry name" value="Beta-barrel_TonB_sf"/>
</dbReference>
<evidence type="ECO:0000256" key="8">
    <source>
        <dbReference type="ARBA" id="ARBA00023077"/>
    </source>
</evidence>
<evidence type="ECO:0000259" key="14">
    <source>
        <dbReference type="Pfam" id="PF00593"/>
    </source>
</evidence>
<dbReference type="InterPro" id="IPR000531">
    <property type="entry name" value="Beta-barrel_TonB"/>
</dbReference>
<dbReference type="Pfam" id="PF07715">
    <property type="entry name" value="Plug"/>
    <property type="match status" value="1"/>
</dbReference>
<dbReference type="GO" id="GO:0038023">
    <property type="term" value="F:signaling receptor activity"/>
    <property type="evidence" value="ECO:0007669"/>
    <property type="project" value="InterPro"/>
</dbReference>
<keyword evidence="9 12" id="KW-0472">Membrane</keyword>
<dbReference type="InterPro" id="IPR012910">
    <property type="entry name" value="Plug_dom"/>
</dbReference>
<evidence type="ECO:0000313" key="17">
    <source>
        <dbReference type="Proteomes" id="UP000072660"/>
    </source>
</evidence>
<gene>
    <name evidence="16" type="ORF">AXE65_09315</name>
</gene>
<evidence type="ECO:0000256" key="3">
    <source>
        <dbReference type="ARBA" id="ARBA00022448"/>
    </source>
</evidence>
<evidence type="ECO:0008006" key="18">
    <source>
        <dbReference type="Google" id="ProtNLM"/>
    </source>
</evidence>
<accession>A0A139SXE7</accession>
<dbReference type="EMBL" id="LSZO01000018">
    <property type="protein sequence ID" value="KXU39265.1"/>
    <property type="molecule type" value="Genomic_DNA"/>
</dbReference>
<dbReference type="PROSITE" id="PS52016">
    <property type="entry name" value="TONB_DEPENDENT_REC_3"/>
    <property type="match status" value="1"/>
</dbReference>
<evidence type="ECO:0000256" key="2">
    <source>
        <dbReference type="ARBA" id="ARBA00009810"/>
    </source>
</evidence>
<evidence type="ECO:0000256" key="1">
    <source>
        <dbReference type="ARBA" id="ARBA00004571"/>
    </source>
</evidence>
<evidence type="ECO:0000256" key="5">
    <source>
        <dbReference type="ARBA" id="ARBA00022692"/>
    </source>
</evidence>
<dbReference type="OrthoDB" id="9790771at2"/>
<dbReference type="CDD" id="cd01347">
    <property type="entry name" value="ligand_gated_channel"/>
    <property type="match status" value="1"/>
</dbReference>
<evidence type="ECO:0000256" key="11">
    <source>
        <dbReference type="ARBA" id="ARBA00023237"/>
    </source>
</evidence>
<keyword evidence="3 12" id="KW-0813">Transport</keyword>
<evidence type="ECO:0000256" key="7">
    <source>
        <dbReference type="ARBA" id="ARBA00023065"/>
    </source>
</evidence>
<sequence length="772" mass="84224">MTSRQVSGASTLAPIPPLSFIQASIGLSLASLVLPQAASAQAVELEDVQIRDNALNPQNLSSPKYTQPLRDVPQSISVVPKELIQRQNAQTLEDVLRNVPGITFNSGEGNGGIGDSINIRGFNSGAYGGSNVYRDGVRESAFYTRSEMFNTEQVEVVKGSSSATWGAGVIGGGINLVSKSAYLGDLNSVSVGVGTAEYKRLTLDSNHVLNSDLGIAARLNLVGTETGVNGRDWIARNRWGIAPSIAFGLNTATRLHLGYEHLDDRGNYDYGIPAEQSSGKAKKYPGVRWDGYWGFRNLDHENNRSDRFRFKVEHDFNDALTLTNQLTYDQVKRDYVVTTPSGAFLQPGTAGNPPQPRPISGRRLIGVARQTENQTLSNQTHLLWKVQTFGIAHSLVAGMEYSQEKLNLKGGGLINGNQGNGGMQPYPGGVGMPGPVDPAHPPSRFVGDKSIGYTSDNDYEGQTRAIYLIDTLKFNQHWQADFSIRRDWWSAENKKLRSRDNVSSPWGTPANAYYGEIKEKLFSYRTAVIYKPVQQASLYAAFGNAKQPSSIGIARQFGITAADETLSPTKGKTYEVGGKWDLFEEALGLSAALFRTEMDAPSNQGGTPAIPEIVRMKQCVEGLELSATGQILPNWSIFAGYSYQKSKIVTDDRQAAVASSEGIAMTNTPKHSASLWNSLQLGQFSLDYGVRYVGERYVGPGQGGTLTKANRVEVQGYWVHDAAVSWQANKAVGVRLNMVNLFNQHYWRQYNGRGFGVPGEGRGAQLTLDYSF</sequence>
<dbReference type="InterPro" id="IPR039426">
    <property type="entry name" value="TonB-dep_rcpt-like"/>
</dbReference>
<evidence type="ECO:0000256" key="6">
    <source>
        <dbReference type="ARBA" id="ARBA00022729"/>
    </source>
</evidence>
<keyword evidence="11 12" id="KW-0998">Cell outer membrane</keyword>
<dbReference type="AlphaFoldDB" id="A0A139SXE7"/>
<dbReference type="Pfam" id="PF00593">
    <property type="entry name" value="TonB_dep_Rec_b-barrel"/>
    <property type="match status" value="1"/>
</dbReference>
<dbReference type="RefSeq" id="WP_068386883.1">
    <property type="nucleotide sequence ID" value="NZ_LSZO01000018.1"/>
</dbReference>
<proteinExistence type="inferred from homology"/>
<reference evidence="16 17" key="1">
    <citation type="submission" date="2016-02" db="EMBL/GenBank/DDBJ databases">
        <authorList>
            <person name="Wen L."/>
            <person name="He K."/>
            <person name="Yang H."/>
        </authorList>
    </citation>
    <scope>NUCLEOTIDE SEQUENCE [LARGE SCALE GENOMIC DNA]</scope>
    <source>
        <strain evidence="16 17">CV58</strain>
    </source>
</reference>
<keyword evidence="6" id="KW-0732">Signal</keyword>
<evidence type="ECO:0000256" key="4">
    <source>
        <dbReference type="ARBA" id="ARBA00022452"/>
    </source>
</evidence>